<dbReference type="InterPro" id="IPR046878">
    <property type="entry name" value="Big_14"/>
</dbReference>
<comment type="caution">
    <text evidence="4">The sequence shown here is derived from an EMBL/GenBank/DDBJ whole genome shotgun (WGS) entry which is preliminary data.</text>
</comment>
<feature type="signal peptide" evidence="2">
    <location>
        <begin position="1"/>
        <end position="22"/>
    </location>
</feature>
<dbReference type="Proteomes" id="UP000441354">
    <property type="component" value="Unassembled WGS sequence"/>
</dbReference>
<dbReference type="EMBL" id="WBOT01000003">
    <property type="protein sequence ID" value="KAB2332805.1"/>
    <property type="molecule type" value="Genomic_DNA"/>
</dbReference>
<proteinExistence type="predicted"/>
<feature type="chain" id="PRO_5038624157" description="Bacterial Ig-like domain-containing protein" evidence="2">
    <location>
        <begin position="23"/>
        <end position="276"/>
    </location>
</feature>
<name>A0A7V7RLV9_9BACI</name>
<reference evidence="4 5" key="1">
    <citation type="journal article" date="2014" name="Arch. Microbiol.">
        <title>Bacillus mesophilum sp. nov., strain IITR-54T, a novel 4-chlorobiphenyl dechlorinating bacterium.</title>
        <authorList>
            <person name="Manickam N."/>
            <person name="Singh N.K."/>
            <person name="Bajaj A."/>
            <person name="Kumar R.M."/>
            <person name="Kaur G."/>
            <person name="Kaur N."/>
            <person name="Bala M."/>
            <person name="Kumar A."/>
            <person name="Mayilraj S."/>
        </authorList>
    </citation>
    <scope>NUCLEOTIDE SEQUENCE [LARGE SCALE GENOMIC DNA]</scope>
    <source>
        <strain evidence="4 5">IITR-54</strain>
    </source>
</reference>
<dbReference type="AlphaFoldDB" id="A0A7V7RLV9"/>
<dbReference type="RefSeq" id="WP_151574137.1">
    <property type="nucleotide sequence ID" value="NZ_WBOT01000003.1"/>
</dbReference>
<dbReference type="Pfam" id="PF08139">
    <property type="entry name" value="LPAM_1"/>
    <property type="match status" value="1"/>
</dbReference>
<protein>
    <recommendedName>
        <fullName evidence="3">Bacterial Ig-like domain-containing protein</fullName>
    </recommendedName>
</protein>
<accession>A0A7V7RLV9</accession>
<dbReference type="PROSITE" id="PS51257">
    <property type="entry name" value="PROKAR_LIPOPROTEIN"/>
    <property type="match status" value="1"/>
</dbReference>
<feature type="domain" description="Bacterial Ig-like" evidence="3">
    <location>
        <begin position="175"/>
        <end position="273"/>
    </location>
</feature>
<dbReference type="OrthoDB" id="2965516at2"/>
<keyword evidence="5" id="KW-1185">Reference proteome</keyword>
<dbReference type="InterPro" id="IPR012640">
    <property type="entry name" value="Membr_lipoprot_lipid_attach_CS"/>
</dbReference>
<gene>
    <name evidence="4" type="ORF">F7732_12025</name>
</gene>
<evidence type="ECO:0000256" key="1">
    <source>
        <dbReference type="ARBA" id="ARBA00022729"/>
    </source>
</evidence>
<organism evidence="4 5">
    <name type="scientific">Bacillus mesophilum</name>
    <dbReference type="NCBI Taxonomy" id="1071718"/>
    <lineage>
        <taxon>Bacteria</taxon>
        <taxon>Bacillati</taxon>
        <taxon>Bacillota</taxon>
        <taxon>Bacilli</taxon>
        <taxon>Bacillales</taxon>
        <taxon>Bacillaceae</taxon>
        <taxon>Bacillus</taxon>
    </lineage>
</organism>
<evidence type="ECO:0000313" key="5">
    <source>
        <dbReference type="Proteomes" id="UP000441354"/>
    </source>
</evidence>
<sequence length="276" mass="32102">MKKIILFALFALFVTGCNSGTAGTDHVEKEEKEITIPNDLPQQLKEIDKSKVNTAIQFESKSFLDLMDSVFFENRDQEGYQRTTHRVYKAGDQFEIDPDGLSPTARYEVEFLKFNYEERKFETIIEKTVERQDPSYFITIPDEENVAYYIEQVAIGENDEIRKQEYHQIFVPYNEINARIDLDKTHYYPEEKMTVTLTNLGTIELGTGYGVILDKWNGENWEQFEFEQMAPAIGILLRNEGTFSQDVELSQLEKGTYRVIQTLTEDDRISASFTIE</sequence>
<dbReference type="Pfam" id="PF20251">
    <property type="entry name" value="Big_14"/>
    <property type="match status" value="1"/>
</dbReference>
<evidence type="ECO:0000313" key="4">
    <source>
        <dbReference type="EMBL" id="KAB2332805.1"/>
    </source>
</evidence>
<keyword evidence="1 2" id="KW-0732">Signal</keyword>
<evidence type="ECO:0000259" key="3">
    <source>
        <dbReference type="Pfam" id="PF20251"/>
    </source>
</evidence>
<evidence type="ECO:0000256" key="2">
    <source>
        <dbReference type="SAM" id="SignalP"/>
    </source>
</evidence>